<proteinExistence type="predicted"/>
<dbReference type="AlphaFoldDB" id="A0A5C5G406"/>
<gene>
    <name evidence="2" type="ORF">DMC30DRAFT_390546</name>
</gene>
<feature type="compositionally biased region" description="Basic residues" evidence="1">
    <location>
        <begin position="234"/>
        <end position="252"/>
    </location>
</feature>
<feature type="region of interest" description="Disordered" evidence="1">
    <location>
        <begin position="1"/>
        <end position="86"/>
    </location>
</feature>
<name>A0A5C5G406_9BASI</name>
<evidence type="ECO:0000256" key="1">
    <source>
        <dbReference type="SAM" id="MobiDB-lite"/>
    </source>
</evidence>
<dbReference type="Proteomes" id="UP000311382">
    <property type="component" value="Unassembled WGS sequence"/>
</dbReference>
<sequence>MHQSDADLLPLPRPNLSPPGDLRCRRAPCDPPASRADSLRDDPRAAAAARARGHGGRGARPRRRRDGHGRRRPESHVQSDAPVERDLGARHGFEPLALGLVLRQLVHADDAARPAVQRAVDAEWHGAGSPRRPAATAAQGGVPLVVQPDLFHRHERRDDLLLVVAAAVAVPSAPADPDRGQLHPQQPDGRAPLPDARLVRHARPPAAAAAAAAGPEPDQGVRRPPHGALDGGRRGRPAGRGRARARAARLRLGRPPPGLDAQHGVAHDLNRTPPTSVRSGCGGGGGEGRPRRGVEAVRGVDARVSGARLARALLASHPPLAFSPPHLRSPRPIRPAPPPFLTSPNIIVPLIPPSPGATVPR</sequence>
<feature type="compositionally biased region" description="Basic residues" evidence="1">
    <location>
        <begin position="51"/>
        <end position="71"/>
    </location>
</feature>
<feature type="region of interest" description="Disordered" evidence="1">
    <location>
        <begin position="173"/>
        <end position="292"/>
    </location>
</feature>
<keyword evidence="3" id="KW-1185">Reference proteome</keyword>
<evidence type="ECO:0000313" key="2">
    <source>
        <dbReference type="EMBL" id="TNY23044.1"/>
    </source>
</evidence>
<reference evidence="2 3" key="1">
    <citation type="submission" date="2019-03" db="EMBL/GenBank/DDBJ databases">
        <title>Rhodosporidium diobovatum UCD-FST 08-225 genome sequencing, assembly, and annotation.</title>
        <authorList>
            <person name="Fakankun I.U."/>
            <person name="Fristensky B."/>
            <person name="Levin D.B."/>
        </authorList>
    </citation>
    <scope>NUCLEOTIDE SEQUENCE [LARGE SCALE GENOMIC DNA]</scope>
    <source>
        <strain evidence="2 3">UCD-FST 08-225</strain>
    </source>
</reference>
<feature type="region of interest" description="Disordered" evidence="1">
    <location>
        <begin position="319"/>
        <end position="343"/>
    </location>
</feature>
<evidence type="ECO:0000313" key="3">
    <source>
        <dbReference type="Proteomes" id="UP000311382"/>
    </source>
</evidence>
<feature type="compositionally biased region" description="Pro residues" evidence="1">
    <location>
        <begin position="332"/>
        <end position="341"/>
    </location>
</feature>
<comment type="caution">
    <text evidence="2">The sequence shown here is derived from an EMBL/GenBank/DDBJ whole genome shotgun (WGS) entry which is preliminary data.</text>
</comment>
<protein>
    <submittedName>
        <fullName evidence="2">Uncharacterized protein</fullName>
    </submittedName>
</protein>
<dbReference type="EMBL" id="SOZI01000016">
    <property type="protein sequence ID" value="TNY23044.1"/>
    <property type="molecule type" value="Genomic_DNA"/>
</dbReference>
<feature type="compositionally biased region" description="Basic and acidic residues" evidence="1">
    <location>
        <begin position="72"/>
        <end position="86"/>
    </location>
</feature>
<organism evidence="2 3">
    <name type="scientific">Rhodotorula diobovata</name>
    <dbReference type="NCBI Taxonomy" id="5288"/>
    <lineage>
        <taxon>Eukaryota</taxon>
        <taxon>Fungi</taxon>
        <taxon>Dikarya</taxon>
        <taxon>Basidiomycota</taxon>
        <taxon>Pucciniomycotina</taxon>
        <taxon>Microbotryomycetes</taxon>
        <taxon>Sporidiobolales</taxon>
        <taxon>Sporidiobolaceae</taxon>
        <taxon>Rhodotorula</taxon>
    </lineage>
</organism>
<accession>A0A5C5G406</accession>